<sequence length="433" mass="51176">MADEILTTIPIPFPFPPEDSSYTTLEKCYAFWDLSSTAEWFEQRGYTLYKRKIPKFEDELEPNMYPVLECKAADKMTYPFPHYDPGRNSIGKLHGRNYNGKIVYAQEVEDPSHHVVIKLIATDFEEHRILTFLQSQDLKVLEENCIVPVLNILSNGPYSFVVMPRWGGCVYRPEGGPVRNCFRIMHSLLKALAFLHRHNILHRDLKLDNALVSHFSDEDTDRYKENDSRMQLQWADALQHCLFDFDLSMMLPPDTDRTRCRLPYRESWIGSWSRTHDTSQGEFDYDPFAFDVGMLGDIFCTEYQHLCRHIPMLAPFLDRMTTRNIPKRFTAAEALEFFEVFLPKIPTTDLHARYARDPEARESYYDVYDRWKDLPPDFIEEWKDYKEPRIPLRTILLRWLCSFERMAFIVPAVRLFFYRLTHIRSRTSASLCP</sequence>
<comment type="caution">
    <text evidence="2">The sequence shown here is derived from an EMBL/GenBank/DDBJ whole genome shotgun (WGS) entry which is preliminary data.</text>
</comment>
<evidence type="ECO:0000313" key="3">
    <source>
        <dbReference type="Proteomes" id="UP000629468"/>
    </source>
</evidence>
<proteinExistence type="predicted"/>
<dbReference type="Gene3D" id="1.10.510.10">
    <property type="entry name" value="Transferase(Phosphotransferase) domain 1"/>
    <property type="match status" value="1"/>
</dbReference>
<dbReference type="PROSITE" id="PS50011">
    <property type="entry name" value="PROTEIN_KINASE_DOM"/>
    <property type="match status" value="1"/>
</dbReference>
<dbReference type="GO" id="GO:0005634">
    <property type="term" value="C:nucleus"/>
    <property type="evidence" value="ECO:0007669"/>
    <property type="project" value="TreeGrafter"/>
</dbReference>
<organism evidence="2 3">
    <name type="scientific">Agaricus bisporus var. burnettii</name>
    <dbReference type="NCBI Taxonomy" id="192524"/>
    <lineage>
        <taxon>Eukaryota</taxon>
        <taxon>Fungi</taxon>
        <taxon>Dikarya</taxon>
        <taxon>Basidiomycota</taxon>
        <taxon>Agaricomycotina</taxon>
        <taxon>Agaricomycetes</taxon>
        <taxon>Agaricomycetidae</taxon>
        <taxon>Agaricales</taxon>
        <taxon>Agaricineae</taxon>
        <taxon>Agaricaceae</taxon>
        <taxon>Agaricus</taxon>
    </lineage>
</organism>
<dbReference type="SUPFAM" id="SSF56112">
    <property type="entry name" value="Protein kinase-like (PK-like)"/>
    <property type="match status" value="1"/>
</dbReference>
<gene>
    <name evidence="2" type="ORF">Agabi119p4_8107</name>
</gene>
<dbReference type="SMART" id="SM00220">
    <property type="entry name" value="S_TKc"/>
    <property type="match status" value="1"/>
</dbReference>
<dbReference type="AlphaFoldDB" id="A0A8H7C6J2"/>
<dbReference type="GO" id="GO:0004674">
    <property type="term" value="F:protein serine/threonine kinase activity"/>
    <property type="evidence" value="ECO:0007669"/>
    <property type="project" value="TreeGrafter"/>
</dbReference>
<dbReference type="GO" id="GO:0005524">
    <property type="term" value="F:ATP binding"/>
    <property type="evidence" value="ECO:0007669"/>
    <property type="project" value="InterPro"/>
</dbReference>
<dbReference type="Proteomes" id="UP000629468">
    <property type="component" value="Unassembled WGS sequence"/>
</dbReference>
<evidence type="ECO:0000259" key="1">
    <source>
        <dbReference type="PROSITE" id="PS50011"/>
    </source>
</evidence>
<dbReference type="InterPro" id="IPR000719">
    <property type="entry name" value="Prot_kinase_dom"/>
</dbReference>
<dbReference type="InterPro" id="IPR011009">
    <property type="entry name" value="Kinase-like_dom_sf"/>
</dbReference>
<dbReference type="PANTHER" id="PTHR44167:SF24">
    <property type="entry name" value="SERINE_THREONINE-PROTEIN KINASE CHK2"/>
    <property type="match status" value="1"/>
</dbReference>
<feature type="domain" description="Protein kinase" evidence="1">
    <location>
        <begin position="88"/>
        <end position="379"/>
    </location>
</feature>
<dbReference type="EMBL" id="JABXXO010000011">
    <property type="protein sequence ID" value="KAF7763570.1"/>
    <property type="molecule type" value="Genomic_DNA"/>
</dbReference>
<evidence type="ECO:0000313" key="2">
    <source>
        <dbReference type="EMBL" id="KAF7763570.1"/>
    </source>
</evidence>
<accession>A0A8H7C6J2</accession>
<dbReference type="PANTHER" id="PTHR44167">
    <property type="entry name" value="OVARIAN-SPECIFIC SERINE/THREONINE-PROTEIN KINASE LOK-RELATED"/>
    <property type="match status" value="1"/>
</dbReference>
<name>A0A8H7C6J2_AGABI</name>
<protein>
    <recommendedName>
        <fullName evidence="1">Protein kinase domain-containing protein</fullName>
    </recommendedName>
</protein>
<dbReference type="GO" id="GO:0044773">
    <property type="term" value="P:mitotic DNA damage checkpoint signaling"/>
    <property type="evidence" value="ECO:0007669"/>
    <property type="project" value="TreeGrafter"/>
</dbReference>
<reference evidence="2 3" key="1">
    <citation type="journal article" name="Sci. Rep.">
        <title>Telomere-to-telomere assembled and centromere annotated genomes of the two main subspecies of the button mushroom Agaricus bisporus reveal especially polymorphic chromosome ends.</title>
        <authorList>
            <person name="Sonnenberg A.S.M."/>
            <person name="Sedaghat-Telgerd N."/>
            <person name="Lavrijssen B."/>
            <person name="Ohm R.A."/>
            <person name="Hendrickx P.M."/>
            <person name="Scholtmeijer K."/>
            <person name="Baars J.J.P."/>
            <person name="van Peer A."/>
        </authorList>
    </citation>
    <scope>NUCLEOTIDE SEQUENCE [LARGE SCALE GENOMIC DNA]</scope>
    <source>
        <strain evidence="2 3">H119_p4</strain>
    </source>
</reference>